<dbReference type="PANTHER" id="PTHR41771">
    <property type="entry name" value="MEMBRANE PROTEIN-RELATED"/>
    <property type="match status" value="1"/>
</dbReference>
<name>A0A852RYG9_9ACTN</name>
<feature type="transmembrane region" description="Helical" evidence="2">
    <location>
        <begin position="248"/>
        <end position="268"/>
    </location>
</feature>
<keyword evidence="4" id="KW-1185">Reference proteome</keyword>
<dbReference type="RefSeq" id="WP_273518600.1">
    <property type="nucleotide sequence ID" value="NZ_BAABEF010000001.1"/>
</dbReference>
<comment type="caution">
    <text evidence="3">The sequence shown here is derived from an EMBL/GenBank/DDBJ whole genome shotgun (WGS) entry which is preliminary data.</text>
</comment>
<feature type="transmembrane region" description="Helical" evidence="2">
    <location>
        <begin position="169"/>
        <end position="187"/>
    </location>
</feature>
<feature type="transmembrane region" description="Helical" evidence="2">
    <location>
        <begin position="348"/>
        <end position="370"/>
    </location>
</feature>
<dbReference type="InterPro" id="IPR012507">
    <property type="entry name" value="YibE_F"/>
</dbReference>
<dbReference type="Proteomes" id="UP000582231">
    <property type="component" value="Unassembled WGS sequence"/>
</dbReference>
<gene>
    <name evidence="3" type="ORF">BJ958_004440</name>
</gene>
<proteinExistence type="predicted"/>
<dbReference type="PANTHER" id="PTHR41771:SF1">
    <property type="entry name" value="MEMBRANE PROTEIN"/>
    <property type="match status" value="1"/>
</dbReference>
<feature type="transmembrane region" description="Helical" evidence="2">
    <location>
        <begin position="39"/>
        <end position="59"/>
    </location>
</feature>
<feature type="transmembrane region" description="Helical" evidence="2">
    <location>
        <begin position="216"/>
        <end position="236"/>
    </location>
</feature>
<dbReference type="EMBL" id="JACCBF010000001">
    <property type="protein sequence ID" value="NYD32894.1"/>
    <property type="molecule type" value="Genomic_DNA"/>
</dbReference>
<dbReference type="AlphaFoldDB" id="A0A852RYG9"/>
<dbReference type="Pfam" id="PF07907">
    <property type="entry name" value="YibE_F"/>
    <property type="match status" value="1"/>
</dbReference>
<sequence>MSSHRREKPARSQGHGHGHGHGHGGDLAPVRIGTTARTALLAVLALALVGTLVGLVVWWPPGDAAERSAKAGGPAAQFAAPGVTFPSAEVVKVSPRCAGNGLPDGSGCSSLTVKVAEGEKGAGDTVRVDVPPEVIDSGLGKGDHVELLRTPTPDAAQDASYSYFATERYGTLVWLSVLFVVVVLAVARLRGLLGLVGLAFGGAVVWWWMLPALLDGAPGVGVALVSAAAIMFVVLYTTHGFSLRTSTALAGTLLGIVLTAGIGVLAIGDARLTGISDEGGAILATFGALDFQDLLGCALVIAGLGVLNDVTITQASAVWELRAATPDASRTEVFTSAMRIGRDHIASTIYTIVFAYVGTALILLMLLRVYDRPLLELISTEQLAEEVVRTLVTSIGLVLAVPVTTAVAALIAAPRPAADRAGIAS</sequence>
<evidence type="ECO:0000256" key="2">
    <source>
        <dbReference type="SAM" id="Phobius"/>
    </source>
</evidence>
<evidence type="ECO:0000313" key="3">
    <source>
        <dbReference type="EMBL" id="NYD32894.1"/>
    </source>
</evidence>
<keyword evidence="2" id="KW-1133">Transmembrane helix</keyword>
<protein>
    <submittedName>
        <fullName evidence="3">Putative membrane protein</fullName>
    </submittedName>
</protein>
<feature type="transmembrane region" description="Helical" evidence="2">
    <location>
        <begin position="280"/>
        <end position="307"/>
    </location>
</feature>
<feature type="region of interest" description="Disordered" evidence="1">
    <location>
        <begin position="1"/>
        <end position="29"/>
    </location>
</feature>
<accession>A0A852RYG9</accession>
<keyword evidence="2" id="KW-0812">Transmembrane</keyword>
<organism evidence="3 4">
    <name type="scientific">Nocardioides kongjuensis</name>
    <dbReference type="NCBI Taxonomy" id="349522"/>
    <lineage>
        <taxon>Bacteria</taxon>
        <taxon>Bacillati</taxon>
        <taxon>Actinomycetota</taxon>
        <taxon>Actinomycetes</taxon>
        <taxon>Propionibacteriales</taxon>
        <taxon>Nocardioidaceae</taxon>
        <taxon>Nocardioides</taxon>
    </lineage>
</organism>
<feature type="transmembrane region" description="Helical" evidence="2">
    <location>
        <begin position="390"/>
        <end position="413"/>
    </location>
</feature>
<reference evidence="3 4" key="1">
    <citation type="submission" date="2020-07" db="EMBL/GenBank/DDBJ databases">
        <title>Sequencing the genomes of 1000 actinobacteria strains.</title>
        <authorList>
            <person name="Klenk H.-P."/>
        </authorList>
    </citation>
    <scope>NUCLEOTIDE SEQUENCE [LARGE SCALE GENOMIC DNA]</scope>
    <source>
        <strain evidence="3 4">DSM 19082</strain>
    </source>
</reference>
<evidence type="ECO:0000256" key="1">
    <source>
        <dbReference type="SAM" id="MobiDB-lite"/>
    </source>
</evidence>
<feature type="compositionally biased region" description="Basic residues" evidence="1">
    <location>
        <begin position="1"/>
        <end position="22"/>
    </location>
</feature>
<keyword evidence="2" id="KW-0472">Membrane</keyword>
<feature type="transmembrane region" description="Helical" evidence="2">
    <location>
        <begin position="192"/>
        <end position="210"/>
    </location>
</feature>
<evidence type="ECO:0000313" key="4">
    <source>
        <dbReference type="Proteomes" id="UP000582231"/>
    </source>
</evidence>